<keyword evidence="9" id="KW-1185">Reference proteome</keyword>
<dbReference type="InterPro" id="IPR058624">
    <property type="entry name" value="MdtA-like_HH"/>
</dbReference>
<name>A0ABZ0SE01_9GAMM</name>
<proteinExistence type="inferred from homology"/>
<comment type="similarity">
    <text evidence="1">Belongs to the membrane fusion protein (MFP) (TC 8.A.1) family.</text>
</comment>
<dbReference type="NCBIfam" id="TIGR01730">
    <property type="entry name" value="RND_mfp"/>
    <property type="match status" value="1"/>
</dbReference>
<dbReference type="InterPro" id="IPR006143">
    <property type="entry name" value="RND_pump_MFP"/>
</dbReference>
<reference evidence="8 9" key="1">
    <citation type="journal article" date="2023" name="Microorganisms">
        <title>Thiorhodovibrio frisius and Trv. litoralis spp. nov., Two Novel Members from a Clade of Fastidious Purple Sulfur Bacteria That Exhibit Unique Red-Shifted Light-Harvesting Capabilities.</title>
        <authorList>
            <person name="Methner A."/>
            <person name="Kuzyk S.B."/>
            <person name="Petersen J."/>
            <person name="Bauer S."/>
            <person name="Brinkmann H."/>
            <person name="Sichau K."/>
            <person name="Wanner G."/>
            <person name="Wolf J."/>
            <person name="Neumann-Schaal M."/>
            <person name="Henke P."/>
            <person name="Tank M."/>
            <person name="Sproer C."/>
            <person name="Bunk B."/>
            <person name="Overmann J."/>
        </authorList>
    </citation>
    <scope>NUCLEOTIDE SEQUENCE [LARGE SCALE GENOMIC DNA]</scope>
    <source>
        <strain evidence="8 9">DSM 6702</strain>
    </source>
</reference>
<dbReference type="Gene3D" id="2.40.30.170">
    <property type="match status" value="1"/>
</dbReference>
<evidence type="ECO:0000259" key="6">
    <source>
        <dbReference type="Pfam" id="PF25954"/>
    </source>
</evidence>
<feature type="coiled-coil region" evidence="2">
    <location>
        <begin position="130"/>
        <end position="181"/>
    </location>
</feature>
<evidence type="ECO:0000256" key="3">
    <source>
        <dbReference type="SAM" id="MobiDB-lite"/>
    </source>
</evidence>
<evidence type="ECO:0000313" key="8">
    <source>
        <dbReference type="EMBL" id="WPL18346.1"/>
    </source>
</evidence>
<keyword evidence="4" id="KW-0732">Signal</keyword>
<protein>
    <submittedName>
        <fullName evidence="8">Solvent efflux pump periplasmic linker SrpA</fullName>
    </submittedName>
</protein>
<dbReference type="Pfam" id="PF25967">
    <property type="entry name" value="RND-MFP_C"/>
    <property type="match status" value="1"/>
</dbReference>
<dbReference type="PANTHER" id="PTHR30469">
    <property type="entry name" value="MULTIDRUG RESISTANCE PROTEIN MDTA"/>
    <property type="match status" value="1"/>
</dbReference>
<evidence type="ECO:0000259" key="7">
    <source>
        <dbReference type="Pfam" id="PF25967"/>
    </source>
</evidence>
<dbReference type="Pfam" id="PF25954">
    <property type="entry name" value="Beta-barrel_RND_2"/>
    <property type="match status" value="1"/>
</dbReference>
<evidence type="ECO:0000256" key="2">
    <source>
        <dbReference type="SAM" id="Coils"/>
    </source>
</evidence>
<evidence type="ECO:0000259" key="5">
    <source>
        <dbReference type="Pfam" id="PF25876"/>
    </source>
</evidence>
<dbReference type="EMBL" id="CP121472">
    <property type="protein sequence ID" value="WPL18346.1"/>
    <property type="molecule type" value="Genomic_DNA"/>
</dbReference>
<dbReference type="SUPFAM" id="SSF111369">
    <property type="entry name" value="HlyD-like secretion proteins"/>
    <property type="match status" value="1"/>
</dbReference>
<dbReference type="Pfam" id="PF25876">
    <property type="entry name" value="HH_MFP_RND"/>
    <property type="match status" value="1"/>
</dbReference>
<evidence type="ECO:0000313" key="9">
    <source>
        <dbReference type="Proteomes" id="UP001432180"/>
    </source>
</evidence>
<organism evidence="8 9">
    <name type="scientific">Thiorhodovibrio winogradskyi</name>
    <dbReference type="NCBI Taxonomy" id="77007"/>
    <lineage>
        <taxon>Bacteria</taxon>
        <taxon>Pseudomonadati</taxon>
        <taxon>Pseudomonadota</taxon>
        <taxon>Gammaproteobacteria</taxon>
        <taxon>Chromatiales</taxon>
        <taxon>Chromatiaceae</taxon>
        <taxon>Thiorhodovibrio</taxon>
    </lineage>
</organism>
<dbReference type="RefSeq" id="WP_328984114.1">
    <property type="nucleotide sequence ID" value="NZ_CP121472.1"/>
</dbReference>
<evidence type="ECO:0000256" key="4">
    <source>
        <dbReference type="SAM" id="SignalP"/>
    </source>
</evidence>
<dbReference type="Gene3D" id="2.40.420.20">
    <property type="match status" value="1"/>
</dbReference>
<evidence type="ECO:0000256" key="1">
    <source>
        <dbReference type="ARBA" id="ARBA00009477"/>
    </source>
</evidence>
<feature type="compositionally biased region" description="Low complexity" evidence="3">
    <location>
        <begin position="44"/>
        <end position="53"/>
    </location>
</feature>
<dbReference type="Gene3D" id="2.40.50.100">
    <property type="match status" value="1"/>
</dbReference>
<feature type="chain" id="PRO_5046566925" evidence="4">
    <location>
        <begin position="32"/>
        <end position="400"/>
    </location>
</feature>
<feature type="domain" description="CusB-like beta-barrel" evidence="6">
    <location>
        <begin position="223"/>
        <end position="294"/>
    </location>
</feature>
<gene>
    <name evidence="8" type="primary">srpA</name>
    <name evidence="8" type="ORF">Thiowin_03417</name>
</gene>
<keyword evidence="2" id="KW-0175">Coiled coil</keyword>
<feature type="signal peptide" evidence="4">
    <location>
        <begin position="1"/>
        <end position="31"/>
    </location>
</feature>
<feature type="domain" description="Multidrug resistance protein MdtA-like C-terminal permuted SH3" evidence="7">
    <location>
        <begin position="341"/>
        <end position="375"/>
    </location>
</feature>
<dbReference type="InterPro" id="IPR058792">
    <property type="entry name" value="Beta-barrel_RND_2"/>
</dbReference>
<dbReference type="InterPro" id="IPR058627">
    <property type="entry name" value="MdtA-like_C"/>
</dbReference>
<dbReference type="Proteomes" id="UP001432180">
    <property type="component" value="Chromosome"/>
</dbReference>
<feature type="region of interest" description="Disordered" evidence="3">
    <location>
        <begin position="44"/>
        <end position="63"/>
    </location>
</feature>
<feature type="domain" description="Multidrug resistance protein MdtA-like alpha-helical hairpin" evidence="5">
    <location>
        <begin position="123"/>
        <end position="179"/>
    </location>
</feature>
<accession>A0ABZ0SE01</accession>
<sequence>MSFKSQPVFRTNWMKAAAFVPVLAPPAVVLAALLAALVTAPAALPASESSEQSDNSTNDRPRTLVEVAPVERARVERRIEATGTLRAPEQLMLKSRGRGRVAEVRFREGEAVAAGDTLLRLEPDRAEAAVQEAAAALSQAENEHARLQELSGRDFVSTQELEQAAAAAAQARAALRVAREDLHDRTLSAPFDGVIGERLVSPGELLEPNTPIARLQQLDPLDLQLQVPGTALGRIAPGAKVRATTPAYPDAHFDGELRFIAPHVDDISRTLRLEARLPNPERRLKPGLFMRAVLITGTQEILRVPEEAVVARGPVEHLFVVRSVSPPDQESEESRSAQRFQVERRTLSTGLRRDGWVEIRDGVSAGERVVVAGLQSLRDGRAVRIKSAEVEHANPAEGES</sequence>
<dbReference type="PANTHER" id="PTHR30469:SF15">
    <property type="entry name" value="HLYD FAMILY OF SECRETION PROTEINS"/>
    <property type="match status" value="1"/>
</dbReference>
<dbReference type="Gene3D" id="1.10.287.470">
    <property type="entry name" value="Helix hairpin bin"/>
    <property type="match status" value="1"/>
</dbReference>